<dbReference type="Pfam" id="PF00664">
    <property type="entry name" value="ABC_membrane"/>
    <property type="match status" value="2"/>
</dbReference>
<comment type="subcellular location">
    <subcellularLocation>
        <location evidence="1">Membrane</location>
        <topology evidence="1">Multi-pass membrane protein</topology>
    </subcellularLocation>
</comment>
<evidence type="ECO:0000256" key="2">
    <source>
        <dbReference type="ARBA" id="ARBA00007577"/>
    </source>
</evidence>
<feature type="transmembrane region" description="Helical" evidence="11">
    <location>
        <begin position="737"/>
        <end position="762"/>
    </location>
</feature>
<feature type="region of interest" description="Disordered" evidence="10">
    <location>
        <begin position="682"/>
        <end position="711"/>
    </location>
</feature>
<accession>A0A438N159</accession>
<feature type="transmembrane region" description="Helical" evidence="11">
    <location>
        <begin position="185"/>
        <end position="207"/>
    </location>
</feature>
<dbReference type="GO" id="GO:0005524">
    <property type="term" value="F:ATP binding"/>
    <property type="evidence" value="ECO:0007669"/>
    <property type="project" value="UniProtKB-KW"/>
</dbReference>
<dbReference type="Gene3D" id="3.40.50.300">
    <property type="entry name" value="P-loop containing nucleotide triphosphate hydrolases"/>
    <property type="match status" value="2"/>
</dbReference>
<proteinExistence type="inferred from homology"/>
<dbReference type="InterPro" id="IPR039421">
    <property type="entry name" value="Type_1_exporter"/>
</dbReference>
<name>A0A438N159_EXOME</name>
<evidence type="ECO:0000256" key="4">
    <source>
        <dbReference type="ARBA" id="ARBA00022692"/>
    </source>
</evidence>
<reference evidence="14 15" key="1">
    <citation type="submission" date="2017-03" db="EMBL/GenBank/DDBJ databases">
        <title>Genomes of endolithic fungi from Antarctica.</title>
        <authorList>
            <person name="Coleine C."/>
            <person name="Masonjones S."/>
            <person name="Stajich J.E."/>
        </authorList>
    </citation>
    <scope>NUCLEOTIDE SEQUENCE [LARGE SCALE GENOMIC DNA]</scope>
    <source>
        <strain evidence="14 15">CCFEE 6314</strain>
    </source>
</reference>
<feature type="transmembrane region" description="Helical" evidence="11">
    <location>
        <begin position="782"/>
        <end position="809"/>
    </location>
</feature>
<comment type="similarity">
    <text evidence="2">Belongs to the ABC transporter superfamily. ABCB family. Multidrug resistance exporter (TC 3.A.1.201) subfamily.</text>
</comment>
<dbReference type="PROSITE" id="PS00211">
    <property type="entry name" value="ABC_TRANSPORTER_1"/>
    <property type="match status" value="2"/>
</dbReference>
<feature type="transmembrane region" description="Helical" evidence="11">
    <location>
        <begin position="968"/>
        <end position="988"/>
    </location>
</feature>
<dbReference type="OrthoDB" id="6500128at2759"/>
<dbReference type="InterPro" id="IPR011527">
    <property type="entry name" value="ABC1_TM_dom"/>
</dbReference>
<evidence type="ECO:0000256" key="10">
    <source>
        <dbReference type="SAM" id="MobiDB-lite"/>
    </source>
</evidence>
<feature type="domain" description="ABC transmembrane type-1" evidence="13">
    <location>
        <begin position="35"/>
        <end position="333"/>
    </location>
</feature>
<keyword evidence="3" id="KW-0813">Transport</keyword>
<dbReference type="PANTHER" id="PTHR43394">
    <property type="entry name" value="ATP-DEPENDENT PERMEASE MDL1, MITOCHONDRIAL"/>
    <property type="match status" value="1"/>
</dbReference>
<evidence type="ECO:0000256" key="1">
    <source>
        <dbReference type="ARBA" id="ARBA00004141"/>
    </source>
</evidence>
<feature type="compositionally biased region" description="Polar residues" evidence="10">
    <location>
        <begin position="688"/>
        <end position="711"/>
    </location>
</feature>
<feature type="transmembrane region" description="Helical" evidence="11">
    <location>
        <begin position="851"/>
        <end position="879"/>
    </location>
</feature>
<dbReference type="GO" id="GO:0090374">
    <property type="term" value="P:oligopeptide export from mitochondrion"/>
    <property type="evidence" value="ECO:0007669"/>
    <property type="project" value="TreeGrafter"/>
</dbReference>
<dbReference type="InterPro" id="IPR003593">
    <property type="entry name" value="AAA+_ATPase"/>
</dbReference>
<evidence type="ECO:0000256" key="8">
    <source>
        <dbReference type="ARBA" id="ARBA00022989"/>
    </source>
</evidence>
<evidence type="ECO:0000256" key="11">
    <source>
        <dbReference type="SAM" id="Phobius"/>
    </source>
</evidence>
<dbReference type="GO" id="GO:0015421">
    <property type="term" value="F:ABC-type oligopeptide transporter activity"/>
    <property type="evidence" value="ECO:0007669"/>
    <property type="project" value="TreeGrafter"/>
</dbReference>
<dbReference type="InterPro" id="IPR036640">
    <property type="entry name" value="ABC1_TM_sf"/>
</dbReference>
<feature type="domain" description="ABC transporter" evidence="12">
    <location>
        <begin position="1086"/>
        <end position="1324"/>
    </location>
</feature>
<keyword evidence="7" id="KW-0067">ATP-binding</keyword>
<dbReference type="InterPro" id="IPR027417">
    <property type="entry name" value="P-loop_NTPase"/>
</dbReference>
<sequence length="1327" mass="143631">MAKPAQTNTPPSEVLMYFRLLAFAGSTWLDIVLMVVGAVCAAASGVPFPLMAILFGELVDDLNAASCEVSATGSGFAYGPAINSRVLQLVYIAVGAFVVIFIYIICWSLLSQRLAHRLRTRYFQSLLHQDMAFFDEHQSGEVSVRLNADVQAVQSGTCEKVGIFIASLSFFITAYVIAFTRQARLAGMLVSLIPAFVLVAVIGGAFFQKFTAYMSAAAESAASTASEALSHVDIVQAFGAEKRLERKFAENMSIACQAGIKKGAVAATQAGLLYFIAYSANALAFWQGSRMIADLVAGRGGASVGEIYTVVFILVDACVVLGSTAPLLPLFGSAASAFVRLRRVIDRKPLVDDGDQGGRTFDMGNPGTFRLSNIAFSYPSRPDDEVLRGIDIEFPAGKRTAIVGPSGSGKSTIVSLLTRFYNHQQGQIFLDGFNLREFNLHNLRGLMGIVQQEPTLLNCSIFDNIALGLIGSSWPGHRTLQDFLLNRLSSSLDKTQASAASLPDSQNPIMKEILALVRKAAASAEAAVFIESLEHGYESVVGPGGKSLSGGQRQRIALARALIRDPKVLILDEATAALDSITERRIQATLDRVSVGRTVLAIAHRLSTVKDADNIIVLKDGRVEQQGTYEQLLNEGGVFADMVKLQELTLVDENETISLDSTSHPADLSSIQLEKSRSVKEEYDHQDTTLQASDQNQTTPASTQTSTESNVRSITSKMTKRAVLRDVGRYIKPSRSWILMAVLAAVIVGSTYSAAGLIFGHTVGALNLCDTTIDRVLYVGRFFGGLLFMLAVIEFFANLVSWSSFAVVAERLLYSLRVLSFRALFEQSYEWHHSEGRDPSSLLSILTKDNAAIGAFSGSTIGTIFSILVNFVVAIILSLIIAWKIAIVCIAVVPILLGSGIMQLYSHSRFEERHARAFARSVGISVETVASIKAITSFSLQKMVMKAYEEALAGPRTEIITASIYTNVWLAISNTTGFFIYAFAYWWGSQQIMRGENSQQQFFIILVAMLVSAQLWGQMFTLAPEVSRARASASRVLSLVNLGSSKYSLVSPKDLSSYGEQPGVDIESNNSTEKSPIVEPRHGMSVSFESVDFSYPTSAQIPVLQNATLKVHPGQFCGLVGASGAGKSTIMRLILRMYQASSGSVTLDGMHIGRAGVDNDIAYVPQDNALFGGTIKFNVGLGARPGYEATDEDIQDACRIANIHDTIMTLPDQYNTECGPNGSHLSGGQRQRLAIARALVRKPRLLLLDESTSALDAESEKALQDGLERAVKTSAMTVIAITHRLHTVLKADVVFVIEGGNVADSGKHEELLARNESYRINAQSQML</sequence>
<dbReference type="InterPro" id="IPR017871">
    <property type="entry name" value="ABC_transporter-like_CS"/>
</dbReference>
<dbReference type="GO" id="GO:0005743">
    <property type="term" value="C:mitochondrial inner membrane"/>
    <property type="evidence" value="ECO:0007669"/>
    <property type="project" value="TreeGrafter"/>
</dbReference>
<dbReference type="EMBL" id="NAJM01000029">
    <property type="protein sequence ID" value="RVX69422.1"/>
    <property type="molecule type" value="Genomic_DNA"/>
</dbReference>
<evidence type="ECO:0000313" key="14">
    <source>
        <dbReference type="EMBL" id="RVX69422.1"/>
    </source>
</evidence>
<dbReference type="PANTHER" id="PTHR43394:SF11">
    <property type="entry name" value="ATP-BINDING CASSETTE TRANSPORTER"/>
    <property type="match status" value="1"/>
</dbReference>
<evidence type="ECO:0000259" key="12">
    <source>
        <dbReference type="PROSITE" id="PS50893"/>
    </source>
</evidence>
<feature type="transmembrane region" description="Helical" evidence="11">
    <location>
        <begin position="89"/>
        <end position="110"/>
    </location>
</feature>
<evidence type="ECO:0008006" key="16">
    <source>
        <dbReference type="Google" id="ProtNLM"/>
    </source>
</evidence>
<feature type="transmembrane region" description="Helical" evidence="11">
    <location>
        <begin position="1000"/>
        <end position="1017"/>
    </location>
</feature>
<keyword evidence="9 11" id="KW-0472">Membrane</keyword>
<dbReference type="InterPro" id="IPR003439">
    <property type="entry name" value="ABC_transporter-like_ATP-bd"/>
</dbReference>
<organism evidence="14 15">
    <name type="scientific">Exophiala mesophila</name>
    <name type="common">Black yeast-like fungus</name>
    <dbReference type="NCBI Taxonomy" id="212818"/>
    <lineage>
        <taxon>Eukaryota</taxon>
        <taxon>Fungi</taxon>
        <taxon>Dikarya</taxon>
        <taxon>Ascomycota</taxon>
        <taxon>Pezizomycotina</taxon>
        <taxon>Eurotiomycetes</taxon>
        <taxon>Chaetothyriomycetidae</taxon>
        <taxon>Chaetothyriales</taxon>
        <taxon>Herpotrichiellaceae</taxon>
        <taxon>Exophiala</taxon>
    </lineage>
</organism>
<dbReference type="VEuPathDB" id="FungiDB:PV10_05615"/>
<evidence type="ECO:0000313" key="15">
    <source>
        <dbReference type="Proteomes" id="UP000288859"/>
    </source>
</evidence>
<dbReference type="GO" id="GO:0016887">
    <property type="term" value="F:ATP hydrolysis activity"/>
    <property type="evidence" value="ECO:0007669"/>
    <property type="project" value="InterPro"/>
</dbReference>
<protein>
    <recommendedName>
        <fullName evidence="16">Leptomycin B resistance protein pmd1</fullName>
    </recommendedName>
</protein>
<dbReference type="SUPFAM" id="SSF52540">
    <property type="entry name" value="P-loop containing nucleoside triphosphate hydrolases"/>
    <property type="match status" value="2"/>
</dbReference>
<keyword evidence="8 11" id="KW-1133">Transmembrane helix</keyword>
<feature type="transmembrane region" description="Helical" evidence="11">
    <location>
        <begin position="270"/>
        <end position="287"/>
    </location>
</feature>
<dbReference type="Gene3D" id="1.20.1560.10">
    <property type="entry name" value="ABC transporter type 1, transmembrane domain"/>
    <property type="match status" value="1"/>
</dbReference>
<evidence type="ECO:0000259" key="13">
    <source>
        <dbReference type="PROSITE" id="PS50929"/>
    </source>
</evidence>
<dbReference type="Proteomes" id="UP000288859">
    <property type="component" value="Unassembled WGS sequence"/>
</dbReference>
<dbReference type="SMART" id="SM00382">
    <property type="entry name" value="AAA"/>
    <property type="match status" value="2"/>
</dbReference>
<evidence type="ECO:0000256" key="7">
    <source>
        <dbReference type="ARBA" id="ARBA00022840"/>
    </source>
</evidence>
<feature type="transmembrane region" description="Helical" evidence="11">
    <location>
        <begin position="20"/>
        <end position="44"/>
    </location>
</feature>
<dbReference type="CDD" id="cd18578">
    <property type="entry name" value="ABC_6TM_Pgp_ABCB1_D2_like"/>
    <property type="match status" value="1"/>
</dbReference>
<dbReference type="FunFam" id="1.20.1560.10:FF:000057">
    <property type="entry name" value="ABC multidrug transporter SitT"/>
    <property type="match status" value="1"/>
</dbReference>
<evidence type="ECO:0000256" key="9">
    <source>
        <dbReference type="ARBA" id="ARBA00023136"/>
    </source>
</evidence>
<feature type="transmembrane region" description="Helical" evidence="11">
    <location>
        <begin position="885"/>
        <end position="905"/>
    </location>
</feature>
<dbReference type="Pfam" id="PF00005">
    <property type="entry name" value="ABC_tran"/>
    <property type="match status" value="2"/>
</dbReference>
<dbReference type="FunFam" id="3.40.50.300:FF:000913">
    <property type="entry name" value="ABC multidrug transporter SitT"/>
    <property type="match status" value="1"/>
</dbReference>
<dbReference type="SUPFAM" id="SSF90123">
    <property type="entry name" value="ABC transporter transmembrane region"/>
    <property type="match status" value="2"/>
</dbReference>
<keyword evidence="5" id="KW-0677">Repeat</keyword>
<evidence type="ECO:0000256" key="3">
    <source>
        <dbReference type="ARBA" id="ARBA00022448"/>
    </source>
</evidence>
<dbReference type="CDD" id="cd18577">
    <property type="entry name" value="ABC_6TM_Pgp_ABCB1_D1_like"/>
    <property type="match status" value="1"/>
</dbReference>
<feature type="transmembrane region" description="Helical" evidence="11">
    <location>
        <begin position="161"/>
        <end position="179"/>
    </location>
</feature>
<feature type="domain" description="ABC transporter" evidence="12">
    <location>
        <begin position="369"/>
        <end position="645"/>
    </location>
</feature>
<evidence type="ECO:0000256" key="5">
    <source>
        <dbReference type="ARBA" id="ARBA00022737"/>
    </source>
</evidence>
<comment type="caution">
    <text evidence="14">The sequence shown here is derived from an EMBL/GenBank/DDBJ whole genome shotgun (WGS) entry which is preliminary data.</text>
</comment>
<dbReference type="PROSITE" id="PS50893">
    <property type="entry name" value="ABC_TRANSPORTER_2"/>
    <property type="match status" value="2"/>
</dbReference>
<keyword evidence="6" id="KW-0547">Nucleotide-binding</keyword>
<gene>
    <name evidence="14" type="ORF">B0A52_06485</name>
</gene>
<keyword evidence="4 11" id="KW-0812">Transmembrane</keyword>
<dbReference type="PROSITE" id="PS50929">
    <property type="entry name" value="ABC_TM1F"/>
    <property type="match status" value="2"/>
</dbReference>
<feature type="domain" description="ABC transmembrane type-1" evidence="13">
    <location>
        <begin position="739"/>
        <end position="1028"/>
    </location>
</feature>
<evidence type="ECO:0000256" key="6">
    <source>
        <dbReference type="ARBA" id="ARBA00022741"/>
    </source>
</evidence>